<dbReference type="EMBL" id="PJNH01000002">
    <property type="protein sequence ID" value="PKR78159.1"/>
    <property type="molecule type" value="Genomic_DNA"/>
</dbReference>
<dbReference type="OrthoDB" id="4411648at2"/>
<sequence>MIVLLIFLLYRIPVIQVHLDEETFYLKEDRFELSWIHSVENEKWFEVYEKDGEDLFLSETYFKTYGAGVPADGEVIHSDDGYVHMKMNRSIPELNISVSNNVKTKIHTEEKTIDLYKLAQEYESVSISIEQLHLWEYIGGTFK</sequence>
<dbReference type="Proteomes" id="UP000243524">
    <property type="component" value="Unassembled WGS sequence"/>
</dbReference>
<comment type="caution">
    <text evidence="1">The sequence shown here is derived from an EMBL/GenBank/DDBJ whole genome shotgun (WGS) entry which is preliminary data.</text>
</comment>
<keyword evidence="2" id="KW-1185">Reference proteome</keyword>
<accession>A0A2I0QV33</accession>
<dbReference type="AlphaFoldDB" id="A0A2I0QV33"/>
<proteinExistence type="predicted"/>
<organism evidence="1 2">
    <name type="scientific">Halalkalibacillus sediminis</name>
    <dbReference type="NCBI Taxonomy" id="2018042"/>
    <lineage>
        <taxon>Bacteria</taxon>
        <taxon>Bacillati</taxon>
        <taxon>Bacillota</taxon>
        <taxon>Bacilli</taxon>
        <taxon>Bacillales</taxon>
        <taxon>Bacillaceae</taxon>
        <taxon>Halalkalibacillus</taxon>
    </lineage>
</organism>
<dbReference type="Pfam" id="PF08905">
    <property type="entry name" value="DUF1850"/>
    <property type="match status" value="1"/>
</dbReference>
<reference evidence="1 2" key="1">
    <citation type="submission" date="2017-06" db="EMBL/GenBank/DDBJ databases">
        <title>the draft geome sequence of Illustriluteabacillus marina B3227.</title>
        <authorList>
            <person name="He R.-H."/>
            <person name="Du Z.-J."/>
        </authorList>
    </citation>
    <scope>NUCLEOTIDE SEQUENCE [LARGE SCALE GENOMIC DNA]</scope>
    <source>
        <strain evidence="1 2">B3227</strain>
    </source>
</reference>
<gene>
    <name evidence="1" type="ORF">CEY16_06960</name>
</gene>
<dbReference type="InterPro" id="IPR015001">
    <property type="entry name" value="DUF1850"/>
</dbReference>
<evidence type="ECO:0000313" key="1">
    <source>
        <dbReference type="EMBL" id="PKR78159.1"/>
    </source>
</evidence>
<protein>
    <submittedName>
        <fullName evidence="1">DUF1850 domain-containing protein</fullName>
    </submittedName>
</protein>
<name>A0A2I0QV33_9BACI</name>
<evidence type="ECO:0000313" key="2">
    <source>
        <dbReference type="Proteomes" id="UP000243524"/>
    </source>
</evidence>